<feature type="domain" description="Ubiquitin fusion degradation protein UFD1 N-terminal subdomain 2" evidence="5">
    <location>
        <begin position="117"/>
        <end position="191"/>
    </location>
</feature>
<dbReference type="InterPro" id="IPR055417">
    <property type="entry name" value="UFD1_N1"/>
</dbReference>
<dbReference type="Gene3D" id="2.40.40.50">
    <property type="entry name" value="Ubiquitin fusion degradation protein UFD1, N-terminal domain"/>
    <property type="match status" value="1"/>
</dbReference>
<evidence type="ECO:0000256" key="1">
    <source>
        <dbReference type="ARBA" id="ARBA00006043"/>
    </source>
</evidence>
<evidence type="ECO:0000256" key="3">
    <source>
        <dbReference type="ARBA" id="ARBA00071119"/>
    </source>
</evidence>
<dbReference type="FunFam" id="3.10.330.10:FF:000002">
    <property type="entry name" value="ubiquitin fusion degradation protein 1 homolog"/>
    <property type="match status" value="1"/>
</dbReference>
<dbReference type="AlphaFoldDB" id="A0A9N9RXK6"/>
<sequence length="303" mass="34914">MFNFGFPEMRWPEMRNFSQNYRCFSVSMLPGNERADVENGGKIIMPPSALDQLTRLNIEYPMLFKITNRHGKRETHAGVLEFIADEGRIYIPYWMMKNLVLEEGDLVTVENLSLPVASYSKFKPQSVDFLDITNPKAVLENCLRNFACLTIGDVIAISYNSKIYELLVLETKPGKAVTIIECDMNVEFDAPEGYKEPERIPKQQDEMDVDNNHHQTTHIDNNEFYAFKGEGSRLDGKKIKEPIKSEPPSHILEKYTRGIPDYDHNIFELKFDRSSKPKTAVKSEKDDFKTFQGLGNSLRNKKQ</sequence>
<name>A0A9N9RXK6_9DIPT</name>
<dbReference type="FunFam" id="2.40.40.50:FF:000001">
    <property type="entry name" value="Ubiquitin fusion degradation protein 1 homolog"/>
    <property type="match status" value="1"/>
</dbReference>
<keyword evidence="2" id="KW-0833">Ubl conjugation pathway</keyword>
<keyword evidence="7" id="KW-1185">Reference proteome</keyword>
<reference evidence="6" key="1">
    <citation type="submission" date="2022-01" db="EMBL/GenBank/DDBJ databases">
        <authorList>
            <person name="King R."/>
        </authorList>
    </citation>
    <scope>NUCLEOTIDE SEQUENCE</scope>
</reference>
<protein>
    <recommendedName>
        <fullName evidence="3">Ubiquitin fusion degradation protein 1 homolog</fullName>
    </recommendedName>
</protein>
<dbReference type="Pfam" id="PF03152">
    <property type="entry name" value="UFD1_N1"/>
    <property type="match status" value="1"/>
</dbReference>
<dbReference type="PANTHER" id="PTHR12555">
    <property type="entry name" value="UBIQUITIN FUSION DEGRADATON PROTEIN 1"/>
    <property type="match status" value="1"/>
</dbReference>
<dbReference type="Gene3D" id="3.10.330.10">
    <property type="match status" value="1"/>
</dbReference>
<evidence type="ECO:0000259" key="4">
    <source>
        <dbReference type="Pfam" id="PF03152"/>
    </source>
</evidence>
<proteinExistence type="inferred from homology"/>
<feature type="domain" description="Ubiquitin fusion degradation protein UFD1 N-terminal subdomain 1" evidence="4">
    <location>
        <begin position="17"/>
        <end position="115"/>
    </location>
</feature>
<evidence type="ECO:0000259" key="5">
    <source>
        <dbReference type="Pfam" id="PF24842"/>
    </source>
</evidence>
<dbReference type="GO" id="GO:0031593">
    <property type="term" value="F:polyubiquitin modification-dependent protein binding"/>
    <property type="evidence" value="ECO:0007669"/>
    <property type="project" value="TreeGrafter"/>
</dbReference>
<dbReference type="OrthoDB" id="422728at2759"/>
<comment type="similarity">
    <text evidence="1">Belongs to the UFD1 family.</text>
</comment>
<evidence type="ECO:0000313" key="6">
    <source>
        <dbReference type="EMBL" id="CAG9805704.1"/>
    </source>
</evidence>
<dbReference type="Pfam" id="PF24842">
    <property type="entry name" value="UFD1_N2"/>
    <property type="match status" value="1"/>
</dbReference>
<evidence type="ECO:0000313" key="7">
    <source>
        <dbReference type="Proteomes" id="UP001153620"/>
    </source>
</evidence>
<gene>
    <name evidence="6" type="ORF">CHIRRI_LOCUS8573</name>
</gene>
<evidence type="ECO:0000256" key="2">
    <source>
        <dbReference type="ARBA" id="ARBA00022786"/>
    </source>
</evidence>
<dbReference type="GO" id="GO:0036503">
    <property type="term" value="P:ERAD pathway"/>
    <property type="evidence" value="ECO:0007669"/>
    <property type="project" value="TreeGrafter"/>
</dbReference>
<dbReference type="PANTHER" id="PTHR12555:SF13">
    <property type="entry name" value="UBIQUITIN RECOGNITION FACTOR IN ER-ASSOCIATED DEGRADATION PROTEIN 1"/>
    <property type="match status" value="1"/>
</dbReference>
<dbReference type="GO" id="GO:0006511">
    <property type="term" value="P:ubiquitin-dependent protein catabolic process"/>
    <property type="evidence" value="ECO:0007669"/>
    <property type="project" value="InterPro"/>
</dbReference>
<dbReference type="Proteomes" id="UP001153620">
    <property type="component" value="Chromosome 2"/>
</dbReference>
<dbReference type="GO" id="GO:0034098">
    <property type="term" value="C:VCP-NPL4-UFD1 AAA ATPase complex"/>
    <property type="evidence" value="ECO:0007669"/>
    <property type="project" value="TreeGrafter"/>
</dbReference>
<reference evidence="6" key="2">
    <citation type="submission" date="2022-10" db="EMBL/GenBank/DDBJ databases">
        <authorList>
            <consortium name="ENA_rothamsted_submissions"/>
            <consortium name="culmorum"/>
            <person name="King R."/>
        </authorList>
    </citation>
    <scope>NUCLEOTIDE SEQUENCE</scope>
</reference>
<dbReference type="InterPro" id="IPR042299">
    <property type="entry name" value="Ufd1-like_Nn"/>
</dbReference>
<accession>A0A9N9RXK6</accession>
<organism evidence="6 7">
    <name type="scientific">Chironomus riparius</name>
    <dbReference type="NCBI Taxonomy" id="315576"/>
    <lineage>
        <taxon>Eukaryota</taxon>
        <taxon>Metazoa</taxon>
        <taxon>Ecdysozoa</taxon>
        <taxon>Arthropoda</taxon>
        <taxon>Hexapoda</taxon>
        <taxon>Insecta</taxon>
        <taxon>Pterygota</taxon>
        <taxon>Neoptera</taxon>
        <taxon>Endopterygota</taxon>
        <taxon>Diptera</taxon>
        <taxon>Nematocera</taxon>
        <taxon>Chironomoidea</taxon>
        <taxon>Chironomidae</taxon>
        <taxon>Chironominae</taxon>
        <taxon>Chironomus</taxon>
    </lineage>
</organism>
<dbReference type="EMBL" id="OU895878">
    <property type="protein sequence ID" value="CAG9805704.1"/>
    <property type="molecule type" value="Genomic_DNA"/>
</dbReference>
<dbReference type="InterPro" id="IPR055418">
    <property type="entry name" value="UFD1_N2"/>
</dbReference>
<dbReference type="InterPro" id="IPR004854">
    <property type="entry name" value="Ufd1-like"/>
</dbReference>